<dbReference type="Gene3D" id="1.10.287.4300">
    <property type="entry name" value="Stage III sporulation protein AH-like"/>
    <property type="match status" value="1"/>
</dbReference>
<keyword evidence="2" id="KW-0812">Transmembrane</keyword>
<dbReference type="Proteomes" id="UP000245412">
    <property type="component" value="Unassembled WGS sequence"/>
</dbReference>
<dbReference type="EMBL" id="QGGY01000003">
    <property type="protein sequence ID" value="PWJ77460.1"/>
    <property type="molecule type" value="Genomic_DNA"/>
</dbReference>
<feature type="transmembrane region" description="Helical" evidence="2">
    <location>
        <begin position="9"/>
        <end position="27"/>
    </location>
</feature>
<dbReference type="Pfam" id="PF12685">
    <property type="entry name" value="SpoIIIAH"/>
    <property type="match status" value="1"/>
</dbReference>
<evidence type="ECO:0000313" key="3">
    <source>
        <dbReference type="EMBL" id="PWJ77460.1"/>
    </source>
</evidence>
<protein>
    <submittedName>
        <fullName evidence="3">Stage III sporulation protein AH</fullName>
    </submittedName>
</protein>
<comment type="caution">
    <text evidence="3">The sequence shown here is derived from an EMBL/GenBank/DDBJ whole genome shotgun (WGS) entry which is preliminary data.</text>
</comment>
<evidence type="ECO:0000256" key="2">
    <source>
        <dbReference type="SAM" id="Phobius"/>
    </source>
</evidence>
<feature type="compositionally biased region" description="Low complexity" evidence="1">
    <location>
        <begin position="131"/>
        <end position="144"/>
    </location>
</feature>
<gene>
    <name evidence="3" type="ORF">C7383_103305</name>
</gene>
<accession>A0AB73T7C7</accession>
<dbReference type="AlphaFoldDB" id="A0AB73T7C7"/>
<feature type="region of interest" description="Disordered" evidence="1">
    <location>
        <begin position="100"/>
        <end position="145"/>
    </location>
</feature>
<dbReference type="InterPro" id="IPR038503">
    <property type="entry name" value="SpoIIIAH_sf"/>
</dbReference>
<evidence type="ECO:0000256" key="1">
    <source>
        <dbReference type="SAM" id="MobiDB-lite"/>
    </source>
</evidence>
<evidence type="ECO:0000313" key="4">
    <source>
        <dbReference type="Proteomes" id="UP000245412"/>
    </source>
</evidence>
<proteinExistence type="predicted"/>
<keyword evidence="2" id="KW-1133">Transmembrane helix</keyword>
<keyword evidence="4" id="KW-1185">Reference proteome</keyword>
<reference evidence="3 4" key="1">
    <citation type="submission" date="2018-05" db="EMBL/GenBank/DDBJ databases">
        <authorList>
            <person name="Goeker M."/>
            <person name="Huntemann M."/>
            <person name="Clum A."/>
            <person name="Pillay M."/>
            <person name="Palaniappan K."/>
            <person name="Varghese N."/>
            <person name="Mikhailova N."/>
            <person name="Stamatis D."/>
            <person name="Reddy T."/>
            <person name="Daum C."/>
            <person name="Shapiro N."/>
            <person name="Ivanova N."/>
            <person name="Kyrpides N."/>
            <person name="Woyke T."/>
        </authorList>
    </citation>
    <scope>NUCLEOTIDE SEQUENCE [LARGE SCALE GENOMIC DNA]</scope>
    <source>
        <strain evidence="3 4">DSM 26524</strain>
    </source>
</reference>
<sequence length="294" mass="30704">MKHIFKKNQIIITALAVMIAVAGYLNYSGTKLGGQAQETVAKDENAAKKDGNAKDTALVDIESLDADIEDLDTAEGETSASQDKQSADASDVVNLEDAAAKENTEASEKGGQTADAGLTDDSFSPDAGDVADNGAGTDSAAADSTDVEANAADTAGQDTTTPGEAVLTSSAAASNFAAEAKLSREQVRAKNKETFLEVINNANIEQEQKQNAVNGMNDLTEIAEREAAAELMLEAKGFTNSVVSITDDEADVVIAKAELSEAERAQIEDIVKRKTNVAGENIIITPMSVKSEEQ</sequence>
<name>A0AB73T7C7_9FIRM</name>
<keyword evidence="2" id="KW-0472">Membrane</keyword>
<dbReference type="InterPro" id="IPR024232">
    <property type="entry name" value="SpoIIIAH"/>
</dbReference>
<dbReference type="RefSeq" id="WP_109625559.1">
    <property type="nucleotide sequence ID" value="NZ_CABJAT010000007.1"/>
</dbReference>
<organism evidence="3 4">
    <name type="scientific">Murimonas intestini</name>
    <dbReference type="NCBI Taxonomy" id="1337051"/>
    <lineage>
        <taxon>Bacteria</taxon>
        <taxon>Bacillati</taxon>
        <taxon>Bacillota</taxon>
        <taxon>Clostridia</taxon>
        <taxon>Lachnospirales</taxon>
        <taxon>Lachnospiraceae</taxon>
        <taxon>Murimonas</taxon>
    </lineage>
</organism>